<evidence type="ECO:0000256" key="1">
    <source>
        <dbReference type="SAM" id="MobiDB-lite"/>
    </source>
</evidence>
<dbReference type="InterPro" id="IPR032675">
    <property type="entry name" value="LRR_dom_sf"/>
</dbReference>
<evidence type="ECO:0000313" key="3">
    <source>
        <dbReference type="Proteomes" id="UP000307440"/>
    </source>
</evidence>
<dbReference type="AlphaFoldDB" id="A0A5C3KN60"/>
<evidence type="ECO:0000313" key="2">
    <source>
        <dbReference type="EMBL" id="TFK21712.1"/>
    </source>
</evidence>
<evidence type="ECO:0008006" key="4">
    <source>
        <dbReference type="Google" id="ProtNLM"/>
    </source>
</evidence>
<gene>
    <name evidence="2" type="ORF">FA15DRAFT_69592</name>
</gene>
<feature type="compositionally biased region" description="Polar residues" evidence="1">
    <location>
        <begin position="29"/>
        <end position="41"/>
    </location>
</feature>
<accession>A0A5C3KN60</accession>
<dbReference type="Proteomes" id="UP000307440">
    <property type="component" value="Unassembled WGS sequence"/>
</dbReference>
<name>A0A5C3KN60_COPMA</name>
<dbReference type="OrthoDB" id="3178870at2759"/>
<feature type="compositionally biased region" description="Low complexity" evidence="1">
    <location>
        <begin position="52"/>
        <end position="65"/>
    </location>
</feature>
<feature type="region of interest" description="Disordered" evidence="1">
    <location>
        <begin position="29"/>
        <end position="68"/>
    </location>
</feature>
<dbReference type="EMBL" id="ML210260">
    <property type="protein sequence ID" value="TFK21712.1"/>
    <property type="molecule type" value="Genomic_DNA"/>
</dbReference>
<sequence length="453" mass="49702">MNQFQKAFHSKIQILASLNESIVNSHFPNGSNHPSLCSTPSRGLKKPGSLEAGPTTTTGSSASAGNQETAAMVETASERGLPRIYPKLPLEVLELVFSDLSKPELIPVLQSNRSLYSVAIRLFYRVLVENDAARCVALVKRVLAMPALYPHVRVVEFNLSTVEALTGNFYRLLQRFLRCLSGLTSLTLDLPKVNSPVWIFDGCRFSLRVLSTSMQCSGPLAKFLDSQSNIRTLTLRGFQSDALQAIPLFGLDIANNPSLLFTPRRNFDDFVLQPASLPKLTSFNAIHAGPPVVATVARGRPLTIASVPLFSSSALASLDALNGSSAQLKRLSVISFDPEAPAFIFEEVAKRFPSLEALHIVVLLAEFTPGLLLAACPHLQVFKKLKYITCVATSPESSSLLEEQEIAQKWHQHCPSLQTIILPKGRVWFQANAAPPKRGRAWTCFDEDEDNHE</sequence>
<protein>
    <recommendedName>
        <fullName evidence="4">F-box domain-containing protein</fullName>
    </recommendedName>
</protein>
<reference evidence="2 3" key="1">
    <citation type="journal article" date="2019" name="Nat. Ecol. Evol.">
        <title>Megaphylogeny resolves global patterns of mushroom evolution.</title>
        <authorList>
            <person name="Varga T."/>
            <person name="Krizsan K."/>
            <person name="Foldi C."/>
            <person name="Dima B."/>
            <person name="Sanchez-Garcia M."/>
            <person name="Sanchez-Ramirez S."/>
            <person name="Szollosi G.J."/>
            <person name="Szarkandi J.G."/>
            <person name="Papp V."/>
            <person name="Albert L."/>
            <person name="Andreopoulos W."/>
            <person name="Angelini C."/>
            <person name="Antonin V."/>
            <person name="Barry K.W."/>
            <person name="Bougher N.L."/>
            <person name="Buchanan P."/>
            <person name="Buyck B."/>
            <person name="Bense V."/>
            <person name="Catcheside P."/>
            <person name="Chovatia M."/>
            <person name="Cooper J."/>
            <person name="Damon W."/>
            <person name="Desjardin D."/>
            <person name="Finy P."/>
            <person name="Geml J."/>
            <person name="Haridas S."/>
            <person name="Hughes K."/>
            <person name="Justo A."/>
            <person name="Karasinski D."/>
            <person name="Kautmanova I."/>
            <person name="Kiss B."/>
            <person name="Kocsube S."/>
            <person name="Kotiranta H."/>
            <person name="LaButti K.M."/>
            <person name="Lechner B.E."/>
            <person name="Liimatainen K."/>
            <person name="Lipzen A."/>
            <person name="Lukacs Z."/>
            <person name="Mihaltcheva S."/>
            <person name="Morgado L.N."/>
            <person name="Niskanen T."/>
            <person name="Noordeloos M.E."/>
            <person name="Ohm R.A."/>
            <person name="Ortiz-Santana B."/>
            <person name="Ovrebo C."/>
            <person name="Racz N."/>
            <person name="Riley R."/>
            <person name="Savchenko A."/>
            <person name="Shiryaev A."/>
            <person name="Soop K."/>
            <person name="Spirin V."/>
            <person name="Szebenyi C."/>
            <person name="Tomsovsky M."/>
            <person name="Tulloss R.E."/>
            <person name="Uehling J."/>
            <person name="Grigoriev I.V."/>
            <person name="Vagvolgyi C."/>
            <person name="Papp T."/>
            <person name="Martin F.M."/>
            <person name="Miettinen O."/>
            <person name="Hibbett D.S."/>
            <person name="Nagy L.G."/>
        </authorList>
    </citation>
    <scope>NUCLEOTIDE SEQUENCE [LARGE SCALE GENOMIC DNA]</scope>
    <source>
        <strain evidence="2 3">CBS 121175</strain>
    </source>
</reference>
<keyword evidence="3" id="KW-1185">Reference proteome</keyword>
<dbReference type="Gene3D" id="3.80.10.10">
    <property type="entry name" value="Ribonuclease Inhibitor"/>
    <property type="match status" value="1"/>
</dbReference>
<organism evidence="2 3">
    <name type="scientific">Coprinopsis marcescibilis</name>
    <name type="common">Agaric fungus</name>
    <name type="synonym">Psathyrella marcescibilis</name>
    <dbReference type="NCBI Taxonomy" id="230819"/>
    <lineage>
        <taxon>Eukaryota</taxon>
        <taxon>Fungi</taxon>
        <taxon>Dikarya</taxon>
        <taxon>Basidiomycota</taxon>
        <taxon>Agaricomycotina</taxon>
        <taxon>Agaricomycetes</taxon>
        <taxon>Agaricomycetidae</taxon>
        <taxon>Agaricales</taxon>
        <taxon>Agaricineae</taxon>
        <taxon>Psathyrellaceae</taxon>
        <taxon>Coprinopsis</taxon>
    </lineage>
</organism>
<proteinExistence type="predicted"/>